<dbReference type="EMBL" id="SMFR01000004">
    <property type="protein sequence ID" value="TCJ94395.1"/>
    <property type="molecule type" value="Genomic_DNA"/>
</dbReference>
<dbReference type="Pfam" id="PF24092">
    <property type="entry name" value="DUF7373_C"/>
    <property type="match status" value="1"/>
</dbReference>
<evidence type="ECO:0000256" key="1">
    <source>
        <dbReference type="SAM" id="SignalP"/>
    </source>
</evidence>
<dbReference type="InterPro" id="IPR055797">
    <property type="entry name" value="DUF7373"/>
</dbReference>
<feature type="chain" id="PRO_5039706779" evidence="1">
    <location>
        <begin position="30"/>
        <end position="413"/>
    </location>
</feature>
<dbReference type="PROSITE" id="PS51257">
    <property type="entry name" value="PROKAR_LIPOPROTEIN"/>
    <property type="match status" value="1"/>
</dbReference>
<protein>
    <submittedName>
        <fullName evidence="4">Uncharacterized protein</fullName>
    </submittedName>
</protein>
<evidence type="ECO:0000259" key="3">
    <source>
        <dbReference type="Pfam" id="PF24092"/>
    </source>
</evidence>
<dbReference type="Proteomes" id="UP000294856">
    <property type="component" value="Unassembled WGS sequence"/>
</dbReference>
<sequence length="413" mass="44742">MDQRSPRLSRTIRLSVRMASIITALSVSGCDSTVTGSSTPAELDVRKLDVGSYSTTPLDMRYTYQNDLSGGLKLAVMRLSDHVVTGMDIDPRFKYSTGSIPFVDAAKATTVLADVTKPVLERNKMMFGFASGSVDKEPDKSGKKVDGQSFTTVAVMQFPNESVAKQAATEIAEADFAVAADKNEKVPLPSYPEAHTHWRPGVATIGSVMAKGSYVISLYLSNTTPDLAALTNLAEKSYAAQIPRLDALEPLTAEGVLFLENDPDGMLRRTFNPNAMGLPDPGKQGSYTMQGFLHQVANTARWKETLTDVGLDRFSLSYAGSFSTSMLFRTRDAESARRLASTILDGVYPGVADAPAALPDAKCGEGKSTDDIEKKRFRCVVTYREYTATVEADQLRDAHQRAAAQYALLANSQ</sequence>
<feature type="domain" description="DUF7373" evidence="3">
    <location>
        <begin position="266"/>
        <end position="412"/>
    </location>
</feature>
<accession>A0A4V2PAQ3</accession>
<dbReference type="Pfam" id="PF24088">
    <property type="entry name" value="DUF7373"/>
    <property type="match status" value="1"/>
</dbReference>
<dbReference type="AlphaFoldDB" id="A0A4V2PAQ3"/>
<name>A0A4V2PAQ3_9NOCA</name>
<evidence type="ECO:0000313" key="5">
    <source>
        <dbReference type="Proteomes" id="UP000294856"/>
    </source>
</evidence>
<keyword evidence="5" id="KW-1185">Reference proteome</keyword>
<proteinExistence type="predicted"/>
<reference evidence="4 5" key="1">
    <citation type="submission" date="2019-03" db="EMBL/GenBank/DDBJ databases">
        <title>Genomic Encyclopedia of Type Strains, Phase IV (KMG-IV): sequencing the most valuable type-strain genomes for metagenomic binning, comparative biology and taxonomic classification.</title>
        <authorList>
            <person name="Goeker M."/>
        </authorList>
    </citation>
    <scope>NUCLEOTIDE SEQUENCE [LARGE SCALE GENOMIC DNA]</scope>
    <source>
        <strain evidence="4 5">DSM 44684</strain>
    </source>
</reference>
<dbReference type="InterPro" id="IPR056463">
    <property type="entry name" value="DUF7373_C"/>
</dbReference>
<evidence type="ECO:0000313" key="4">
    <source>
        <dbReference type="EMBL" id="TCJ94395.1"/>
    </source>
</evidence>
<evidence type="ECO:0000259" key="2">
    <source>
        <dbReference type="Pfam" id="PF24088"/>
    </source>
</evidence>
<dbReference type="STRING" id="1210063.GCA_001612665_01734"/>
<gene>
    <name evidence="4" type="ORF">DFR71_4994</name>
</gene>
<keyword evidence="1" id="KW-0732">Signal</keyword>
<comment type="caution">
    <text evidence="4">The sequence shown here is derived from an EMBL/GenBank/DDBJ whole genome shotgun (WGS) entry which is preliminary data.</text>
</comment>
<feature type="signal peptide" evidence="1">
    <location>
        <begin position="1"/>
        <end position="29"/>
    </location>
</feature>
<feature type="domain" description="DUF7373" evidence="2">
    <location>
        <begin position="64"/>
        <end position="255"/>
    </location>
</feature>
<organism evidence="4 5">
    <name type="scientific">Nocardia alba</name>
    <dbReference type="NCBI Taxonomy" id="225051"/>
    <lineage>
        <taxon>Bacteria</taxon>
        <taxon>Bacillati</taxon>
        <taxon>Actinomycetota</taxon>
        <taxon>Actinomycetes</taxon>
        <taxon>Mycobacteriales</taxon>
        <taxon>Nocardiaceae</taxon>
        <taxon>Nocardia</taxon>
    </lineage>
</organism>